<dbReference type="EMBL" id="KV428311">
    <property type="protein sequence ID" value="KZT32623.1"/>
    <property type="molecule type" value="Genomic_DNA"/>
</dbReference>
<gene>
    <name evidence="1" type="ORF">SISSUDRAFT_1066787</name>
</gene>
<protein>
    <submittedName>
        <fullName evidence="1">Uncharacterized protein</fullName>
    </submittedName>
</protein>
<keyword evidence="2" id="KW-1185">Reference proteome</keyword>
<reference evidence="1 2" key="1">
    <citation type="journal article" date="2016" name="Mol. Biol. Evol.">
        <title>Comparative Genomics of Early-Diverging Mushroom-Forming Fungi Provides Insights into the Origins of Lignocellulose Decay Capabilities.</title>
        <authorList>
            <person name="Nagy L.G."/>
            <person name="Riley R."/>
            <person name="Tritt A."/>
            <person name="Adam C."/>
            <person name="Daum C."/>
            <person name="Floudas D."/>
            <person name="Sun H."/>
            <person name="Yadav J.S."/>
            <person name="Pangilinan J."/>
            <person name="Larsson K.H."/>
            <person name="Matsuura K."/>
            <person name="Barry K."/>
            <person name="Labutti K."/>
            <person name="Kuo R."/>
            <person name="Ohm R.A."/>
            <person name="Bhattacharya S.S."/>
            <person name="Shirouzu T."/>
            <person name="Yoshinaga Y."/>
            <person name="Martin F.M."/>
            <person name="Grigoriev I.V."/>
            <person name="Hibbett D.S."/>
        </authorList>
    </citation>
    <scope>NUCLEOTIDE SEQUENCE [LARGE SCALE GENOMIC DNA]</scope>
    <source>
        <strain evidence="1 2">HHB10207 ss-3</strain>
    </source>
</reference>
<proteinExistence type="predicted"/>
<dbReference type="Proteomes" id="UP000076798">
    <property type="component" value="Unassembled WGS sequence"/>
</dbReference>
<evidence type="ECO:0000313" key="2">
    <source>
        <dbReference type="Proteomes" id="UP000076798"/>
    </source>
</evidence>
<sequence length="89" mass="10412">MTIRIRIRFSYIWGTLSFYIHDIHAQVTVQQFPALEVFWVFCGFIDEPIEVFTIPPTPRLEPIPDSSFPAVDDIEHLMNGFEERLEGLD</sequence>
<name>A0A165XWD9_9AGAM</name>
<dbReference type="AlphaFoldDB" id="A0A165XWD9"/>
<organism evidence="1 2">
    <name type="scientific">Sistotremastrum suecicum HHB10207 ss-3</name>
    <dbReference type="NCBI Taxonomy" id="1314776"/>
    <lineage>
        <taxon>Eukaryota</taxon>
        <taxon>Fungi</taxon>
        <taxon>Dikarya</taxon>
        <taxon>Basidiomycota</taxon>
        <taxon>Agaricomycotina</taxon>
        <taxon>Agaricomycetes</taxon>
        <taxon>Sistotremastrales</taxon>
        <taxon>Sistotremastraceae</taxon>
        <taxon>Sistotremastrum</taxon>
    </lineage>
</organism>
<accession>A0A165XWD9</accession>
<evidence type="ECO:0000313" key="1">
    <source>
        <dbReference type="EMBL" id="KZT32623.1"/>
    </source>
</evidence>